<dbReference type="InParanoid" id="K3X0V6"/>
<evidence type="ECO:0000313" key="2">
    <source>
        <dbReference type="EnsemblProtists" id="PYU1_T010855"/>
    </source>
</evidence>
<accession>K3X0V6</accession>
<name>K3X0V6_GLOUD</name>
<evidence type="ECO:0008006" key="4">
    <source>
        <dbReference type="Google" id="ProtNLM"/>
    </source>
</evidence>
<dbReference type="Proteomes" id="UP000019132">
    <property type="component" value="Unassembled WGS sequence"/>
</dbReference>
<dbReference type="EMBL" id="GL376590">
    <property type="status" value="NOT_ANNOTATED_CDS"/>
    <property type="molecule type" value="Genomic_DNA"/>
</dbReference>
<dbReference type="OMA" id="FQHRNSM"/>
<keyword evidence="3" id="KW-1185">Reference proteome</keyword>
<dbReference type="eggNOG" id="ENOG502S0FD">
    <property type="taxonomic scope" value="Eukaryota"/>
</dbReference>
<reference evidence="3" key="2">
    <citation type="submission" date="2010-04" db="EMBL/GenBank/DDBJ databases">
        <authorList>
            <person name="Buell R."/>
            <person name="Hamilton J."/>
            <person name="Hostetler J."/>
        </authorList>
    </citation>
    <scope>NUCLEOTIDE SEQUENCE [LARGE SCALE GENOMIC DNA]</scope>
    <source>
        <strain evidence="3">DAOM:BR144</strain>
    </source>
</reference>
<evidence type="ECO:0000256" key="1">
    <source>
        <dbReference type="SAM" id="MobiDB-lite"/>
    </source>
</evidence>
<dbReference type="AlphaFoldDB" id="K3X0V6"/>
<feature type="compositionally biased region" description="Acidic residues" evidence="1">
    <location>
        <begin position="161"/>
        <end position="174"/>
    </location>
</feature>
<feature type="region of interest" description="Disordered" evidence="1">
    <location>
        <begin position="134"/>
        <end position="177"/>
    </location>
</feature>
<reference evidence="3" key="1">
    <citation type="journal article" date="2010" name="Genome Biol.">
        <title>Genome sequence of the necrotrophic plant pathogen Pythium ultimum reveals original pathogenicity mechanisms and effector repertoire.</title>
        <authorList>
            <person name="Levesque C.A."/>
            <person name="Brouwer H."/>
            <person name="Cano L."/>
            <person name="Hamilton J.P."/>
            <person name="Holt C."/>
            <person name="Huitema E."/>
            <person name="Raffaele S."/>
            <person name="Robideau G.P."/>
            <person name="Thines M."/>
            <person name="Win J."/>
            <person name="Zerillo M.M."/>
            <person name="Beakes G.W."/>
            <person name="Boore J.L."/>
            <person name="Busam D."/>
            <person name="Dumas B."/>
            <person name="Ferriera S."/>
            <person name="Fuerstenberg S.I."/>
            <person name="Gachon C.M."/>
            <person name="Gaulin E."/>
            <person name="Govers F."/>
            <person name="Grenville-Briggs L."/>
            <person name="Horner N."/>
            <person name="Hostetler J."/>
            <person name="Jiang R.H."/>
            <person name="Johnson J."/>
            <person name="Krajaejun T."/>
            <person name="Lin H."/>
            <person name="Meijer H.J."/>
            <person name="Moore B."/>
            <person name="Morris P."/>
            <person name="Phuntmart V."/>
            <person name="Puiu D."/>
            <person name="Shetty J."/>
            <person name="Stajich J.E."/>
            <person name="Tripathy S."/>
            <person name="Wawra S."/>
            <person name="van West P."/>
            <person name="Whitty B.R."/>
            <person name="Coutinho P.M."/>
            <person name="Henrissat B."/>
            <person name="Martin F."/>
            <person name="Thomas P.D."/>
            <person name="Tyler B.M."/>
            <person name="De Vries R.P."/>
            <person name="Kamoun S."/>
            <person name="Yandell M."/>
            <person name="Tisserat N."/>
            <person name="Buell C.R."/>
        </authorList>
    </citation>
    <scope>NUCLEOTIDE SEQUENCE</scope>
    <source>
        <strain evidence="3">DAOM:BR144</strain>
    </source>
</reference>
<evidence type="ECO:0000313" key="3">
    <source>
        <dbReference type="Proteomes" id="UP000019132"/>
    </source>
</evidence>
<sequence>MGAALCSCGGRADDDHALLFGVALDKAKLLQQQHRHALLGFAKSPHKYAAGKSPLDQHSSLYHSRGETYELSDDVYAAAAQDDDDPHYPHHRTVLLVNRHSSALAIAEAFRMKLQESPISAHEKMQFLLAPRAATSPHNQKQDEKETQDAYAQRHPSDESSYNDDDDDDESVSEEDWKQRANPLISIIVPPGPCGLVLQVENEPGLPPVVDGFVRRYDGKKGVIENSGMVQKGSVLCAINDIDVSRMPLKEVVRTLNLSSHLERKFVFRDGAATVT</sequence>
<reference evidence="2" key="3">
    <citation type="submission" date="2015-02" db="UniProtKB">
        <authorList>
            <consortium name="EnsemblProtists"/>
        </authorList>
    </citation>
    <scope>IDENTIFICATION</scope>
    <source>
        <strain evidence="2">DAOM BR144</strain>
    </source>
</reference>
<proteinExistence type="predicted"/>
<dbReference type="VEuPathDB" id="FungiDB:PYU1_G010832"/>
<protein>
    <recommendedName>
        <fullName evidence="4">PDZ domain-containing protein</fullName>
    </recommendedName>
</protein>
<organism evidence="2 3">
    <name type="scientific">Globisporangium ultimum (strain ATCC 200006 / CBS 805.95 / DAOM BR144)</name>
    <name type="common">Pythium ultimum</name>
    <dbReference type="NCBI Taxonomy" id="431595"/>
    <lineage>
        <taxon>Eukaryota</taxon>
        <taxon>Sar</taxon>
        <taxon>Stramenopiles</taxon>
        <taxon>Oomycota</taxon>
        <taxon>Peronosporomycetes</taxon>
        <taxon>Pythiales</taxon>
        <taxon>Pythiaceae</taxon>
        <taxon>Globisporangium</taxon>
    </lineage>
</organism>
<dbReference type="HOGENOM" id="CLU_089813_0_0_1"/>
<dbReference type="EnsemblProtists" id="PYU1_T010855">
    <property type="protein sequence ID" value="PYU1_T010855"/>
    <property type="gene ID" value="PYU1_G010832"/>
</dbReference>